<evidence type="ECO:0000313" key="8">
    <source>
        <dbReference type="Proteomes" id="UP000008457"/>
    </source>
</evidence>
<evidence type="ECO:0000256" key="1">
    <source>
        <dbReference type="ARBA" id="ARBA00004651"/>
    </source>
</evidence>
<feature type="transmembrane region" description="Helical" evidence="6">
    <location>
        <begin position="54"/>
        <end position="75"/>
    </location>
</feature>
<dbReference type="AlphaFoldDB" id="F3ZVW9"/>
<sequence>MAQINSQTSLTSTAKSSFWQRMMAIREMGLLLIIILLMIVLSLASPHFLTASNITTTLIGLATDGIIAVGMTIALVSGGFDLSVGSVLALSGVATGALYIGGMNIWLATILGLVISVGCGMVNGYFIGKIGINPMITTLSMMNIARGAAYVLTEGSPLSLAQTPKAFTNLGGGTALGIPVIVLIFIVIAVIGDYMMRHSAFIRQVFYVGSNSKAASLSGINVSKVKFLVFIIVAVLSGIAGILTLSRFNVATPSAGLGTEMRVMSAAIIGGASLSGGEGTVFGAVLGVILLALVNDGLVLLAVSVYWQDLISGIILLAAVTLDYINHTRRRTA</sequence>
<feature type="transmembrane region" description="Helical" evidence="6">
    <location>
        <begin position="82"/>
        <end position="100"/>
    </location>
</feature>
<evidence type="ECO:0000256" key="5">
    <source>
        <dbReference type="ARBA" id="ARBA00023136"/>
    </source>
</evidence>
<organism evidence="7 8">
    <name type="scientific">Mahella australiensis (strain DSM 15567 / CIP 107919 / 50-1 BON)</name>
    <dbReference type="NCBI Taxonomy" id="697281"/>
    <lineage>
        <taxon>Bacteria</taxon>
        <taxon>Bacillati</taxon>
        <taxon>Bacillota</taxon>
        <taxon>Clostridia</taxon>
        <taxon>Thermoanaerobacterales</taxon>
        <taxon>Thermoanaerobacterales Family IV. Incertae Sedis</taxon>
        <taxon>Mahella</taxon>
    </lineage>
</organism>
<dbReference type="GO" id="GO:0022857">
    <property type="term" value="F:transmembrane transporter activity"/>
    <property type="evidence" value="ECO:0007669"/>
    <property type="project" value="InterPro"/>
</dbReference>
<feature type="transmembrane region" description="Helical" evidence="6">
    <location>
        <begin position="170"/>
        <end position="191"/>
    </location>
</feature>
<evidence type="ECO:0000256" key="2">
    <source>
        <dbReference type="ARBA" id="ARBA00022475"/>
    </source>
</evidence>
<keyword evidence="4 6" id="KW-1133">Transmembrane helix</keyword>
<name>F3ZVW9_MAHA5</name>
<dbReference type="PANTHER" id="PTHR32196">
    <property type="entry name" value="ABC TRANSPORTER PERMEASE PROTEIN YPHD-RELATED-RELATED"/>
    <property type="match status" value="1"/>
</dbReference>
<accession>F3ZVW9</accession>
<comment type="subcellular location">
    <subcellularLocation>
        <location evidence="1">Cell membrane</location>
        <topology evidence="1">Multi-pass membrane protein</topology>
    </subcellularLocation>
</comment>
<dbReference type="STRING" id="697281.Mahau_0120"/>
<dbReference type="eggNOG" id="COG1172">
    <property type="taxonomic scope" value="Bacteria"/>
</dbReference>
<dbReference type="OrthoDB" id="9815820at2"/>
<dbReference type="InterPro" id="IPR001851">
    <property type="entry name" value="ABC_transp_permease"/>
</dbReference>
<keyword evidence="3 6" id="KW-0812">Transmembrane</keyword>
<evidence type="ECO:0000256" key="3">
    <source>
        <dbReference type="ARBA" id="ARBA00022692"/>
    </source>
</evidence>
<dbReference type="EMBL" id="CP002360">
    <property type="protein sequence ID" value="AEE95343.1"/>
    <property type="molecule type" value="Genomic_DNA"/>
</dbReference>
<dbReference type="KEGG" id="mas:Mahau_0120"/>
<dbReference type="GO" id="GO:0005886">
    <property type="term" value="C:plasma membrane"/>
    <property type="evidence" value="ECO:0007669"/>
    <property type="project" value="UniProtKB-SubCell"/>
</dbReference>
<gene>
    <name evidence="7" type="ordered locus">Mahau_0120</name>
</gene>
<feature type="transmembrane region" description="Helical" evidence="6">
    <location>
        <begin position="305"/>
        <end position="325"/>
    </location>
</feature>
<keyword evidence="8" id="KW-1185">Reference proteome</keyword>
<feature type="transmembrane region" description="Helical" evidence="6">
    <location>
        <begin position="106"/>
        <end position="127"/>
    </location>
</feature>
<dbReference type="Pfam" id="PF02653">
    <property type="entry name" value="BPD_transp_2"/>
    <property type="match status" value="1"/>
</dbReference>
<protein>
    <submittedName>
        <fullName evidence="7">Monosaccharide ABC transporter membrane protein, CUT2 family</fullName>
    </submittedName>
</protein>
<reference evidence="7 8" key="2">
    <citation type="journal article" date="2011" name="Stand. Genomic Sci.">
        <title>Complete genome sequence of Mahella australiensis type strain (50-1 BON).</title>
        <authorList>
            <person name="Sikorski J."/>
            <person name="Teshima H."/>
            <person name="Nolan M."/>
            <person name="Lucas S."/>
            <person name="Hammon N."/>
            <person name="Deshpande S."/>
            <person name="Cheng J.F."/>
            <person name="Pitluck S."/>
            <person name="Liolios K."/>
            <person name="Pagani I."/>
            <person name="Ivanova N."/>
            <person name="Huntemann M."/>
            <person name="Mavromatis K."/>
            <person name="Ovchinikova G."/>
            <person name="Pati A."/>
            <person name="Tapia R."/>
            <person name="Han C."/>
            <person name="Goodwin L."/>
            <person name="Chen A."/>
            <person name="Palaniappan K."/>
            <person name="Land M."/>
            <person name="Hauser L."/>
            <person name="Ngatchou-Djao O.D."/>
            <person name="Rohde M."/>
            <person name="Pukall R."/>
            <person name="Spring S."/>
            <person name="Abt B."/>
            <person name="Goker M."/>
            <person name="Detter J.C."/>
            <person name="Woyke T."/>
            <person name="Bristow J."/>
            <person name="Markowitz V."/>
            <person name="Hugenholtz P."/>
            <person name="Eisen J.A."/>
            <person name="Kyrpides N.C."/>
            <person name="Klenk H.P."/>
            <person name="Lapidus A."/>
        </authorList>
    </citation>
    <scope>NUCLEOTIDE SEQUENCE [LARGE SCALE GENOMIC DNA]</scope>
    <source>
        <strain evidence="8">DSM 15567 / CIP 107919 / 50-1 BON</strain>
    </source>
</reference>
<keyword evidence="5 6" id="KW-0472">Membrane</keyword>
<feature type="transmembrane region" description="Helical" evidence="6">
    <location>
        <begin position="227"/>
        <end position="245"/>
    </location>
</feature>
<feature type="transmembrane region" description="Helical" evidence="6">
    <location>
        <begin position="266"/>
        <end position="293"/>
    </location>
</feature>
<reference evidence="8" key="1">
    <citation type="submission" date="2010-11" db="EMBL/GenBank/DDBJ databases">
        <title>The complete genome of Mahella australiensis DSM 15567.</title>
        <authorList>
            <consortium name="US DOE Joint Genome Institute (JGI-PGF)"/>
            <person name="Lucas S."/>
            <person name="Copeland A."/>
            <person name="Lapidus A."/>
            <person name="Bruce D."/>
            <person name="Goodwin L."/>
            <person name="Pitluck S."/>
            <person name="Kyrpides N."/>
            <person name="Mavromatis K."/>
            <person name="Pagani I."/>
            <person name="Ivanova N."/>
            <person name="Teshima H."/>
            <person name="Brettin T."/>
            <person name="Detter J.C."/>
            <person name="Han C."/>
            <person name="Tapia R."/>
            <person name="Land M."/>
            <person name="Hauser L."/>
            <person name="Markowitz V."/>
            <person name="Cheng J.-F."/>
            <person name="Hugenholtz P."/>
            <person name="Woyke T."/>
            <person name="Wu D."/>
            <person name="Spring S."/>
            <person name="Pukall R."/>
            <person name="Steenblock K."/>
            <person name="Schneider S."/>
            <person name="Klenk H.-P."/>
            <person name="Eisen J.A."/>
        </authorList>
    </citation>
    <scope>NUCLEOTIDE SEQUENCE [LARGE SCALE GENOMIC DNA]</scope>
    <source>
        <strain evidence="8">DSM 15567 / CIP 107919 / 50-1 BON</strain>
    </source>
</reference>
<keyword evidence="2" id="KW-1003">Cell membrane</keyword>
<dbReference type="RefSeq" id="WP_013779777.1">
    <property type="nucleotide sequence ID" value="NC_015520.1"/>
</dbReference>
<evidence type="ECO:0000313" key="7">
    <source>
        <dbReference type="EMBL" id="AEE95343.1"/>
    </source>
</evidence>
<proteinExistence type="predicted"/>
<evidence type="ECO:0000256" key="4">
    <source>
        <dbReference type="ARBA" id="ARBA00022989"/>
    </source>
</evidence>
<dbReference type="Proteomes" id="UP000008457">
    <property type="component" value="Chromosome"/>
</dbReference>
<dbReference type="CDD" id="cd06579">
    <property type="entry name" value="TM_PBP1_transp_AraH_like"/>
    <property type="match status" value="1"/>
</dbReference>
<dbReference type="HOGENOM" id="CLU_028880_0_2_9"/>
<evidence type="ECO:0000256" key="6">
    <source>
        <dbReference type="SAM" id="Phobius"/>
    </source>
</evidence>